<evidence type="ECO:0000313" key="1">
    <source>
        <dbReference type="EMBL" id="KAF4459591.1"/>
    </source>
</evidence>
<reference evidence="1 2" key="1">
    <citation type="submission" date="2020-01" db="EMBL/GenBank/DDBJ databases">
        <title>Identification and distribution of gene clusters putatively required for synthesis of sphingolipid metabolism inhibitors in phylogenetically diverse species of the filamentous fungus Fusarium.</title>
        <authorList>
            <person name="Kim H.-S."/>
            <person name="Busman M."/>
            <person name="Brown D.W."/>
            <person name="Divon H."/>
            <person name="Uhlig S."/>
            <person name="Proctor R.H."/>
        </authorList>
    </citation>
    <scope>NUCLEOTIDE SEQUENCE [LARGE SCALE GENOMIC DNA]</scope>
    <source>
        <strain evidence="1 2">NRRL 20459</strain>
    </source>
</reference>
<gene>
    <name evidence="1" type="ORF">FALBO_13646</name>
</gene>
<comment type="caution">
    <text evidence="1">The sequence shown here is derived from an EMBL/GenBank/DDBJ whole genome shotgun (WGS) entry which is preliminary data.</text>
</comment>
<dbReference type="Proteomes" id="UP000554235">
    <property type="component" value="Unassembled WGS sequence"/>
</dbReference>
<name>A0A8H4KZJ7_9HYPO</name>
<accession>A0A8H4KZJ7</accession>
<dbReference type="AlphaFoldDB" id="A0A8H4KZJ7"/>
<protein>
    <submittedName>
        <fullName evidence="1">Uncharacterized protein</fullName>
    </submittedName>
</protein>
<evidence type="ECO:0000313" key="2">
    <source>
        <dbReference type="Proteomes" id="UP000554235"/>
    </source>
</evidence>
<keyword evidence="2" id="KW-1185">Reference proteome</keyword>
<organism evidence="1 2">
    <name type="scientific">Fusarium albosuccineum</name>
    <dbReference type="NCBI Taxonomy" id="1237068"/>
    <lineage>
        <taxon>Eukaryota</taxon>
        <taxon>Fungi</taxon>
        <taxon>Dikarya</taxon>
        <taxon>Ascomycota</taxon>
        <taxon>Pezizomycotina</taxon>
        <taxon>Sordariomycetes</taxon>
        <taxon>Hypocreomycetidae</taxon>
        <taxon>Hypocreales</taxon>
        <taxon>Nectriaceae</taxon>
        <taxon>Fusarium</taxon>
        <taxon>Fusarium decemcellulare species complex</taxon>
    </lineage>
</organism>
<sequence>MTADVPELFEALVAQPPRPRQLCLWLGSRVVLVYGEDGRCSRQLDRRFTALPGSQPFCRGRNVSLVQLSLHPSSMATPRSLRLAALWPGYSSLPAVLETLRSIRGSGTNPAVEQSPVV</sequence>
<proteinExistence type="predicted"/>
<dbReference type="EMBL" id="JAADYS010002138">
    <property type="protein sequence ID" value="KAF4459591.1"/>
    <property type="molecule type" value="Genomic_DNA"/>
</dbReference>